<sequence length="243" mass="26583">MAIVLMAALLTACGFGKKIYEDDRLNAMLTEADGRIDLSVRIRSSAVPMQEKIREKLTAGELYHEFETLMSDGVSFGYEDGTLDQGGGVYIYVYSSEAELEQVLEQSLPNSSGISWPEGENNFMLMYEPDNGTEEEDRSEAVSIRAAEVPETVTGAGLRVSWSAYLHYGTEAGSATSSLSDVTEDVVYEAYTSAQDRSMDLFVDEGSGQALVILLEDGAYYTWSLTGKLTMDSVKTFADTIVL</sequence>
<organism evidence="1 2">
    <name type="scientific">Candidatus Pullilachnospira gallistercoris</name>
    <dbReference type="NCBI Taxonomy" id="2840911"/>
    <lineage>
        <taxon>Bacteria</taxon>
        <taxon>Bacillati</taxon>
        <taxon>Bacillota</taxon>
        <taxon>Clostridia</taxon>
        <taxon>Lachnospirales</taxon>
        <taxon>Lachnospiraceae</taxon>
        <taxon>Lachnospiraceae incertae sedis</taxon>
        <taxon>Candidatus Pullilachnospira</taxon>
    </lineage>
</organism>
<comment type="caution">
    <text evidence="1">The sequence shown here is derived from an EMBL/GenBank/DDBJ whole genome shotgun (WGS) entry which is preliminary data.</text>
</comment>
<reference evidence="1" key="2">
    <citation type="journal article" date="2021" name="PeerJ">
        <title>Extensive microbial diversity within the chicken gut microbiome revealed by metagenomics and culture.</title>
        <authorList>
            <person name="Gilroy R."/>
            <person name="Ravi A."/>
            <person name="Getino M."/>
            <person name="Pursley I."/>
            <person name="Horton D.L."/>
            <person name="Alikhan N.F."/>
            <person name="Baker D."/>
            <person name="Gharbi K."/>
            <person name="Hall N."/>
            <person name="Watson M."/>
            <person name="Adriaenssens E.M."/>
            <person name="Foster-Nyarko E."/>
            <person name="Jarju S."/>
            <person name="Secka A."/>
            <person name="Antonio M."/>
            <person name="Oren A."/>
            <person name="Chaudhuri R.R."/>
            <person name="La Ragione R."/>
            <person name="Hildebrand F."/>
            <person name="Pallen M.J."/>
        </authorList>
    </citation>
    <scope>NUCLEOTIDE SEQUENCE</scope>
    <source>
        <strain evidence="1">ChiSjej5B23-6657</strain>
    </source>
</reference>
<gene>
    <name evidence="1" type="ORF">IAA55_07405</name>
</gene>
<reference evidence="1" key="1">
    <citation type="submission" date="2020-10" db="EMBL/GenBank/DDBJ databases">
        <authorList>
            <person name="Gilroy R."/>
        </authorList>
    </citation>
    <scope>NUCLEOTIDE SEQUENCE</scope>
    <source>
        <strain evidence="1">ChiSjej5B23-6657</strain>
    </source>
</reference>
<dbReference type="Proteomes" id="UP000823912">
    <property type="component" value="Unassembled WGS sequence"/>
</dbReference>
<accession>A0A9D1E9X7</accession>
<dbReference type="AlphaFoldDB" id="A0A9D1E9X7"/>
<name>A0A9D1E9X7_9FIRM</name>
<protein>
    <recommendedName>
        <fullName evidence="3">DUF4367 domain-containing protein</fullName>
    </recommendedName>
</protein>
<dbReference type="EMBL" id="DVHM01000116">
    <property type="protein sequence ID" value="HIR71092.1"/>
    <property type="molecule type" value="Genomic_DNA"/>
</dbReference>
<evidence type="ECO:0008006" key="3">
    <source>
        <dbReference type="Google" id="ProtNLM"/>
    </source>
</evidence>
<evidence type="ECO:0000313" key="2">
    <source>
        <dbReference type="Proteomes" id="UP000823912"/>
    </source>
</evidence>
<proteinExistence type="predicted"/>
<evidence type="ECO:0000313" key="1">
    <source>
        <dbReference type="EMBL" id="HIR71092.1"/>
    </source>
</evidence>